<evidence type="ECO:0000313" key="2">
    <source>
        <dbReference type="Proteomes" id="UP001179121"/>
    </source>
</evidence>
<accession>A0AA86T6Q6</accession>
<keyword evidence="2" id="KW-1185">Reference proteome</keyword>
<dbReference type="KEGG" id="nti:DNFV4_03644"/>
<dbReference type="EMBL" id="OX365700">
    <property type="protein sequence ID" value="CAI4033210.1"/>
    <property type="molecule type" value="Genomic_DNA"/>
</dbReference>
<gene>
    <name evidence="1" type="ORF">DNFV4_03644</name>
</gene>
<name>A0AA86T6Q6_9BACT</name>
<reference evidence="1" key="1">
    <citation type="submission" date="2022-10" db="EMBL/GenBank/DDBJ databases">
        <authorList>
            <person name="Koch H."/>
        </authorList>
    </citation>
    <scope>NUCLEOTIDE SEQUENCE</scope>
    <source>
        <strain evidence="1">DNF</strain>
    </source>
</reference>
<sequence>MRLSCASCNCLDAAALLANRFTRAVPFLSRTNPFPSARWDPIWSPNPFDTFAIPRRCAEAYHSRPGLLIANVDLADHAVYRSSDRQHLFDCLRYPA</sequence>
<proteinExistence type="predicted"/>
<dbReference type="AlphaFoldDB" id="A0AA86T6Q6"/>
<dbReference type="Proteomes" id="UP001179121">
    <property type="component" value="Chromosome"/>
</dbReference>
<organism evidence="1 2">
    <name type="scientific">Nitrospira tepida</name>
    <dbReference type="NCBI Taxonomy" id="2973512"/>
    <lineage>
        <taxon>Bacteria</taxon>
        <taxon>Pseudomonadati</taxon>
        <taxon>Nitrospirota</taxon>
        <taxon>Nitrospiria</taxon>
        <taxon>Nitrospirales</taxon>
        <taxon>Nitrospiraceae</taxon>
        <taxon>Nitrospira</taxon>
    </lineage>
</organism>
<protein>
    <submittedName>
        <fullName evidence="1">Uncharacterized protein</fullName>
    </submittedName>
</protein>
<evidence type="ECO:0000313" key="1">
    <source>
        <dbReference type="EMBL" id="CAI4033210.1"/>
    </source>
</evidence>